<evidence type="ECO:0000313" key="3">
    <source>
        <dbReference type="Proteomes" id="UP000027238"/>
    </source>
</evidence>
<feature type="compositionally biased region" description="Low complexity" evidence="1">
    <location>
        <begin position="168"/>
        <end position="185"/>
    </location>
</feature>
<dbReference type="OMA" id="NNGHASH"/>
<dbReference type="HOGENOM" id="CLU_263742_0_0_1"/>
<evidence type="ECO:0000256" key="1">
    <source>
        <dbReference type="SAM" id="MobiDB-lite"/>
    </source>
</evidence>
<dbReference type="OrthoDB" id="5090998at2759"/>
<sequence length="1273" mass="142894">MSSLSEPLFISSSPEPSSERSVVTQSATEQNQHVTASPRSRRPSYAKPGSIDTDDSRRDSKGVSPALGQASLGGSIQPSSGYDNQSLRGRPNDRTRTTTHIPRIGTLHDSLLYGNDPAYNNAGGIEEDNVMLAHSASAEQHNGLYVSGNTSQTQSPHASHRHQPYSQGSIPASSLAGLSPLSPASEDLGEQSDESTVFSDDDPDAENASSAGPRLPSLDPEEGLRKLLTSRHGGGRSWDRDAAPRRTLLSWVSEPTDPQTRLARRIVAISRMGLIACPSSAHYRQQDLSDDESPGQDAALTPDLTGVAAATRNRHPVSVTSLSEVGHTLDRLARKHPHWHTFLGLNRRAALYAENTPQASRKMFPNAKYFASAIEGTFLPDQARPNICLAEDHCRSVPILHPFFDVDSYIYTFTSLTSVRTALSWMPTPQPTRRIHNNIHLSQAIRFKDADDCWVEDTVPLHQIPHLLPGTLIGRFDLFLFLPRFYNPDQSTGIFPISNDDYALLFEDIIYPAIVRDGGQSITPHLPTTFNLAQQRDRLSKGSKGGRGSSMSYEIHSGFFPSIDDTMQQKFQQDRSPLLYWRFGDYFFGIDTKNTKTRYGGSKSVQDSLERVQQEIDSIVHTTRGEVSTEVEPNRDAALTGVQLVDLATEWHPHHTIAGRRHTLLVRRCCQANTVHFLFDEDAVVDALAGQEIGNCLHHAGRVLPQWESLYAPVPNGAATWYPVFHLRDTASVTVESHKLMRNMGLYYFQSYTGSKEVTSLVTRKPYMDSHLTNNGHASHKIGQLFRVDGESQKKRTDEYLLEVHQYVASAVSTAKTHSHGWRAEWRCSVELAERIREQDNLWMLRFAVPGRRREGVTLLRHPGNSSFYCVDSRPVWSFVHQVLQQYFLAADCIDSLNDRRFRAPATSHLYAVLITMARTFLNPLSPRVRHFVFNDMTDTNTPGLGFGSMRETYGFSFMASGLADGKELQSAALALRISVPDLRTSSLLGKRKFDPIGETQEDYFSALLHLLESHARDTNRASVVCELIYHHILRLWRQRALRALVPEKEWSAVVKGQVDADEIKFGYAEITSFCATNGYSTRITTGNRMYYTKPSRVLDFLWGSDDWTGRVQKGRTNGLRHSFETHDFRACYFATLRKLEDLSKICRIQHFHFKAAFRRLFFYHHSTLPYPGNNGTMGLIEHGARKLLCIENDGFKWHSRAYVFRPKSQGSPPKENIMDIPFDWKVVQTIEDVGRMISLFGNGSKTIGMTPKLVEIEEIIGDSLRLPVDGKN</sequence>
<organism evidence="2 3">
    <name type="scientific">Colletotrichum sublineola</name>
    <name type="common">Sorghum anthracnose fungus</name>
    <dbReference type="NCBI Taxonomy" id="1173701"/>
    <lineage>
        <taxon>Eukaryota</taxon>
        <taxon>Fungi</taxon>
        <taxon>Dikarya</taxon>
        <taxon>Ascomycota</taxon>
        <taxon>Pezizomycotina</taxon>
        <taxon>Sordariomycetes</taxon>
        <taxon>Hypocreomycetidae</taxon>
        <taxon>Glomerellales</taxon>
        <taxon>Glomerellaceae</taxon>
        <taxon>Colletotrichum</taxon>
        <taxon>Colletotrichum graminicola species complex</taxon>
    </lineage>
</organism>
<feature type="compositionally biased region" description="Low complexity" evidence="1">
    <location>
        <begin position="1"/>
        <end position="21"/>
    </location>
</feature>
<protein>
    <submittedName>
        <fullName evidence="2">Uncharacterized protein</fullName>
    </submittedName>
</protein>
<feature type="compositionally biased region" description="Polar residues" evidence="1">
    <location>
        <begin position="147"/>
        <end position="157"/>
    </location>
</feature>
<dbReference type="AlphaFoldDB" id="A0A066XKW6"/>
<comment type="caution">
    <text evidence="2">The sequence shown here is derived from an EMBL/GenBank/DDBJ whole genome shotgun (WGS) entry which is preliminary data.</text>
</comment>
<keyword evidence="3" id="KW-1185">Reference proteome</keyword>
<proteinExistence type="predicted"/>
<feature type="compositionally biased region" description="Polar residues" evidence="1">
    <location>
        <begin position="22"/>
        <end position="38"/>
    </location>
</feature>
<dbReference type="EMBL" id="JMSE01000911">
    <property type="protein sequence ID" value="KDN66650.1"/>
    <property type="molecule type" value="Genomic_DNA"/>
</dbReference>
<feature type="region of interest" description="Disordered" evidence="1">
    <location>
        <begin position="145"/>
        <end position="221"/>
    </location>
</feature>
<feature type="region of interest" description="Disordered" evidence="1">
    <location>
        <begin position="1"/>
        <end position="100"/>
    </location>
</feature>
<evidence type="ECO:0000313" key="2">
    <source>
        <dbReference type="EMBL" id="KDN66650.1"/>
    </source>
</evidence>
<dbReference type="STRING" id="1173701.A0A066XKW6"/>
<name>A0A066XKW6_COLSU</name>
<feature type="compositionally biased region" description="Acidic residues" evidence="1">
    <location>
        <begin position="187"/>
        <end position="205"/>
    </location>
</feature>
<feature type="compositionally biased region" description="Polar residues" evidence="1">
    <location>
        <begin position="72"/>
        <end position="87"/>
    </location>
</feature>
<dbReference type="Proteomes" id="UP000027238">
    <property type="component" value="Unassembled WGS sequence"/>
</dbReference>
<gene>
    <name evidence="2" type="ORF">CSUB01_11687</name>
</gene>
<accession>A0A066XKW6</accession>
<reference evidence="3" key="1">
    <citation type="journal article" date="2014" name="Genome Announc.">
        <title>Draft genome sequence of Colletotrichum sublineola, a destructive pathogen of cultivated sorghum.</title>
        <authorList>
            <person name="Baroncelli R."/>
            <person name="Sanz-Martin J.M."/>
            <person name="Rech G.E."/>
            <person name="Sukno S.A."/>
            <person name="Thon M.R."/>
        </authorList>
    </citation>
    <scope>NUCLEOTIDE SEQUENCE [LARGE SCALE GENOMIC DNA]</scope>
    <source>
        <strain evidence="3">TX430BB</strain>
    </source>
</reference>